<evidence type="ECO:0000256" key="1">
    <source>
        <dbReference type="ARBA" id="ARBA00022833"/>
    </source>
</evidence>
<feature type="compositionally biased region" description="Low complexity" evidence="2">
    <location>
        <begin position="303"/>
        <end position="314"/>
    </location>
</feature>
<gene>
    <name evidence="4" type="ORF">GCM10020221_34500</name>
</gene>
<organism evidence="4 5">
    <name type="scientific">Streptomyces thioluteus</name>
    <dbReference type="NCBI Taxonomy" id="66431"/>
    <lineage>
        <taxon>Bacteria</taxon>
        <taxon>Bacillati</taxon>
        <taxon>Actinomycetota</taxon>
        <taxon>Actinomycetes</taxon>
        <taxon>Kitasatosporales</taxon>
        <taxon>Streptomycetaceae</taxon>
        <taxon>Streptomyces</taxon>
    </lineage>
</organism>
<evidence type="ECO:0008006" key="6">
    <source>
        <dbReference type="Google" id="ProtNLM"/>
    </source>
</evidence>
<protein>
    <recommendedName>
        <fullName evidence="6">PIG-L family deacetylase</fullName>
    </recommendedName>
</protein>
<dbReference type="EMBL" id="BAAAXZ010000130">
    <property type="protein sequence ID" value="GAA2935816.1"/>
    <property type="molecule type" value="Genomic_DNA"/>
</dbReference>
<feature type="region of interest" description="Disordered" evidence="2">
    <location>
        <begin position="76"/>
        <end position="96"/>
    </location>
</feature>
<dbReference type="InterPro" id="IPR024078">
    <property type="entry name" value="LmbE-like_dom_sf"/>
</dbReference>
<dbReference type="RefSeq" id="WP_344964372.1">
    <property type="nucleotide sequence ID" value="NZ_BAAAXZ010000130.1"/>
</dbReference>
<dbReference type="Proteomes" id="UP001501102">
    <property type="component" value="Unassembled WGS sequence"/>
</dbReference>
<evidence type="ECO:0000256" key="2">
    <source>
        <dbReference type="SAM" id="MobiDB-lite"/>
    </source>
</evidence>
<comment type="caution">
    <text evidence="4">The sequence shown here is derived from an EMBL/GenBank/DDBJ whole genome shotgun (WGS) entry which is preliminary data.</text>
</comment>
<reference evidence="4 5" key="1">
    <citation type="journal article" date="2019" name="Int. J. Syst. Evol. Microbiol.">
        <title>The Global Catalogue of Microorganisms (GCM) 10K type strain sequencing project: providing services to taxonomists for standard genome sequencing and annotation.</title>
        <authorList>
            <consortium name="The Broad Institute Genomics Platform"/>
            <consortium name="The Broad Institute Genome Sequencing Center for Infectious Disease"/>
            <person name="Wu L."/>
            <person name="Ma J."/>
        </authorList>
    </citation>
    <scope>NUCLEOTIDE SEQUENCE [LARGE SCALE GENOMIC DNA]</scope>
    <source>
        <strain evidence="4 5">JCM 4087</strain>
    </source>
</reference>
<keyword evidence="3" id="KW-0732">Signal</keyword>
<feature type="region of interest" description="Disordered" evidence="2">
    <location>
        <begin position="229"/>
        <end position="321"/>
    </location>
</feature>
<dbReference type="Gene3D" id="3.40.50.10320">
    <property type="entry name" value="LmbE-like"/>
    <property type="match status" value="1"/>
</dbReference>
<feature type="chain" id="PRO_5046570279" description="PIG-L family deacetylase" evidence="3">
    <location>
        <begin position="29"/>
        <end position="321"/>
    </location>
</feature>
<dbReference type="Pfam" id="PF02585">
    <property type="entry name" value="PIG-L"/>
    <property type="match status" value="1"/>
</dbReference>
<feature type="region of interest" description="Disordered" evidence="2">
    <location>
        <begin position="163"/>
        <end position="201"/>
    </location>
</feature>
<accession>A0ABN3X3W4</accession>
<dbReference type="PANTHER" id="PTHR12993:SF11">
    <property type="entry name" value="N-ACETYLGLUCOSAMINYL-PHOSPHATIDYLINOSITOL DE-N-ACETYLASE"/>
    <property type="match status" value="1"/>
</dbReference>
<evidence type="ECO:0000313" key="5">
    <source>
        <dbReference type="Proteomes" id="UP001501102"/>
    </source>
</evidence>
<name>A0ABN3X3W4_STRTU</name>
<evidence type="ECO:0000256" key="3">
    <source>
        <dbReference type="SAM" id="SignalP"/>
    </source>
</evidence>
<proteinExistence type="predicted"/>
<dbReference type="SUPFAM" id="SSF102588">
    <property type="entry name" value="LmbE-like"/>
    <property type="match status" value="1"/>
</dbReference>
<feature type="compositionally biased region" description="Low complexity" evidence="2">
    <location>
        <begin position="87"/>
        <end position="96"/>
    </location>
</feature>
<dbReference type="PANTHER" id="PTHR12993">
    <property type="entry name" value="N-ACETYLGLUCOSAMINYL-PHOSPHATIDYLINOSITOL DE-N-ACETYLASE-RELATED"/>
    <property type="match status" value="1"/>
</dbReference>
<evidence type="ECO:0000313" key="4">
    <source>
        <dbReference type="EMBL" id="GAA2935816.1"/>
    </source>
</evidence>
<keyword evidence="5" id="KW-1185">Reference proteome</keyword>
<keyword evidence="1" id="KW-0862">Zinc</keyword>
<feature type="compositionally biased region" description="Basic and acidic residues" evidence="2">
    <location>
        <begin position="254"/>
        <end position="264"/>
    </location>
</feature>
<feature type="signal peptide" evidence="3">
    <location>
        <begin position="1"/>
        <end position="28"/>
    </location>
</feature>
<sequence length="321" mass="34031">MSAHRPRPLRPLLLVTVVTALLSGSVVAPASATASHRDPAHTDVLFVGAHPDDEFQSLATFGQWKERRGIGTGIVTITRGEGGGNAAGPEEGPPLGMIREKEERSAVSLAGIRNVYYLDKPDFWYTLSAPLTGTAWNRPPQRADDTLERLVRIIRATTPRTVVTMDPRPFGQHGGHPAGRAAGRRRVPAGGGPEGVPPADRGREVQAVEGGTAAGAELGVRGARRAEMCGSSGEGCAHRAARRRRLAGPALPPERQDLGADRAGRGPALRHPGFRLPAGEGHHAAGPDAVRVVHRPRERREAGPGARPRAGRTAARLRRVP</sequence>
<dbReference type="InterPro" id="IPR003737">
    <property type="entry name" value="GlcNAc_PI_deacetylase-related"/>
</dbReference>